<dbReference type="Gene3D" id="3.30.420.40">
    <property type="match status" value="2"/>
</dbReference>
<accession>A0A420EHX5</accession>
<keyword evidence="2" id="KW-0805">Transcription regulation</keyword>
<comment type="similarity">
    <text evidence="1">Belongs to the ROK (NagC/XylR) family.</text>
</comment>
<proteinExistence type="inferred from homology"/>
<evidence type="ECO:0000256" key="1">
    <source>
        <dbReference type="ARBA" id="ARBA00006479"/>
    </source>
</evidence>
<keyword evidence="4" id="KW-0804">Transcription</keyword>
<dbReference type="GO" id="GO:0006355">
    <property type="term" value="P:regulation of DNA-templated transcription"/>
    <property type="evidence" value="ECO:0007669"/>
    <property type="project" value="TreeGrafter"/>
</dbReference>
<dbReference type="InterPro" id="IPR036390">
    <property type="entry name" value="WH_DNA-bd_sf"/>
</dbReference>
<dbReference type="EMBL" id="RAQO01000004">
    <property type="protein sequence ID" value="RKF20299.1"/>
    <property type="molecule type" value="Genomic_DNA"/>
</dbReference>
<dbReference type="Gene3D" id="1.10.10.10">
    <property type="entry name" value="Winged helix-like DNA-binding domain superfamily/Winged helix DNA-binding domain"/>
    <property type="match status" value="1"/>
</dbReference>
<dbReference type="GO" id="GO:0003677">
    <property type="term" value="F:DNA binding"/>
    <property type="evidence" value="ECO:0007669"/>
    <property type="project" value="UniProtKB-KW"/>
</dbReference>
<dbReference type="SUPFAM" id="SSF46785">
    <property type="entry name" value="Winged helix' DNA-binding domain"/>
    <property type="match status" value="1"/>
</dbReference>
<evidence type="ECO:0000313" key="7">
    <source>
        <dbReference type="Proteomes" id="UP000286482"/>
    </source>
</evidence>
<sequence length="402" mass="43761">MYHKQIVNVDRVKQVNTAAIYRLIDLQGPISRIQLSEQSQLAPASVTKITRQLLASGLIQEVAQQASTGGRRAISLMTLQRPYQFISARLGRGVLDISLYDLSGSQQAHQQLSVQSKDPNEVTEQIIEDIDAFIEQYHDNQPLIAVTLTLSGLVATASGTVVYTPHYEFRDFALGSKLEEHYKLPIFLGNDTRAMALSEHYFGASQDCLDSALISVRNGTSAGIIIGGEVFMRQHRDVGEIGHIQIDPLGELCQCGNLGCLETVVSNKAIENRVRKIIEQGSPCSLSAAQVNINAICHAANMGDQVCKQVLQHCGQTLGRAIAIVINLFNPEKVLISGEIMQANDIVISGVQQSVSHQALAAFERDTTIQAAQFQQNPTMGGLALVKRALHDGSLLLQLLDS</sequence>
<dbReference type="FunFam" id="1.10.10.10:FF:000045">
    <property type="entry name" value="ROK family transcriptional regulator"/>
    <property type="match status" value="1"/>
</dbReference>
<dbReference type="InterPro" id="IPR036388">
    <property type="entry name" value="WH-like_DNA-bd_sf"/>
</dbReference>
<protein>
    <submittedName>
        <fullName evidence="6">ROK family protein</fullName>
    </submittedName>
</protein>
<organism evidence="6 7">
    <name type="scientific">Alginatibacterium sediminis</name>
    <dbReference type="NCBI Taxonomy" id="2164068"/>
    <lineage>
        <taxon>Bacteria</taxon>
        <taxon>Pseudomonadati</taxon>
        <taxon>Pseudomonadota</taxon>
        <taxon>Gammaproteobacteria</taxon>
        <taxon>Alteromonadales</taxon>
        <taxon>Alteromonadaceae</taxon>
        <taxon>Alginatibacterium</taxon>
    </lineage>
</organism>
<keyword evidence="5" id="KW-0119">Carbohydrate metabolism</keyword>
<gene>
    <name evidence="6" type="ORF">DBZ36_07610</name>
</gene>
<keyword evidence="3" id="KW-0238">DNA-binding</keyword>
<name>A0A420EHX5_9ALTE</name>
<dbReference type="InterPro" id="IPR000600">
    <property type="entry name" value="ROK"/>
</dbReference>
<evidence type="ECO:0000256" key="2">
    <source>
        <dbReference type="ARBA" id="ARBA00023015"/>
    </source>
</evidence>
<dbReference type="RefSeq" id="WP_120354303.1">
    <property type="nucleotide sequence ID" value="NZ_RAQO01000004.1"/>
</dbReference>
<evidence type="ECO:0000256" key="3">
    <source>
        <dbReference type="ARBA" id="ARBA00023125"/>
    </source>
</evidence>
<dbReference type="InterPro" id="IPR043129">
    <property type="entry name" value="ATPase_NBD"/>
</dbReference>
<evidence type="ECO:0000313" key="6">
    <source>
        <dbReference type="EMBL" id="RKF20299.1"/>
    </source>
</evidence>
<keyword evidence="7" id="KW-1185">Reference proteome</keyword>
<dbReference type="SUPFAM" id="SSF53067">
    <property type="entry name" value="Actin-like ATPase domain"/>
    <property type="match status" value="1"/>
</dbReference>
<evidence type="ECO:0000256" key="5">
    <source>
        <dbReference type="ARBA" id="ARBA00023277"/>
    </source>
</evidence>
<dbReference type="PANTHER" id="PTHR18964">
    <property type="entry name" value="ROK (REPRESSOR, ORF, KINASE) FAMILY"/>
    <property type="match status" value="1"/>
</dbReference>
<dbReference type="Pfam" id="PF00480">
    <property type="entry name" value="ROK"/>
    <property type="match status" value="1"/>
</dbReference>
<comment type="caution">
    <text evidence="6">The sequence shown here is derived from an EMBL/GenBank/DDBJ whole genome shotgun (WGS) entry which is preliminary data.</text>
</comment>
<dbReference type="OrthoDB" id="3189808at2"/>
<evidence type="ECO:0000256" key="4">
    <source>
        <dbReference type="ARBA" id="ARBA00023163"/>
    </source>
</evidence>
<dbReference type="AlphaFoldDB" id="A0A420EHX5"/>
<dbReference type="Proteomes" id="UP000286482">
    <property type="component" value="Unassembled WGS sequence"/>
</dbReference>
<reference evidence="6 7" key="1">
    <citation type="submission" date="2018-09" db="EMBL/GenBank/DDBJ databases">
        <authorList>
            <person name="Wang Z."/>
        </authorList>
    </citation>
    <scope>NUCLEOTIDE SEQUENCE [LARGE SCALE GENOMIC DNA]</scope>
    <source>
        <strain evidence="6 7">ALS 81</strain>
    </source>
</reference>
<dbReference type="PANTHER" id="PTHR18964:SF175">
    <property type="entry name" value="N-ACETYLGLUCOSAMINE REPRESSOR"/>
    <property type="match status" value="1"/>
</dbReference>